<dbReference type="KEGG" id="epa:110231658"/>
<evidence type="ECO:0000256" key="4">
    <source>
        <dbReference type="ARBA" id="ARBA00022692"/>
    </source>
</evidence>
<evidence type="ECO:0000313" key="11">
    <source>
        <dbReference type="Proteomes" id="UP000887567"/>
    </source>
</evidence>
<dbReference type="Pfam" id="PF03820">
    <property type="entry name" value="SFXNs"/>
    <property type="match status" value="1"/>
</dbReference>
<keyword evidence="3" id="KW-0813">Transport</keyword>
<evidence type="ECO:0000256" key="6">
    <source>
        <dbReference type="ARBA" id="ARBA00022989"/>
    </source>
</evidence>
<dbReference type="EnsemblMetazoa" id="XM_021036693.2">
    <property type="protein sequence ID" value="XP_020892352.1"/>
    <property type="gene ID" value="LOC110231658"/>
</dbReference>
<comment type="subcellular location">
    <subcellularLocation>
        <location evidence="1 9">Mitochondrion membrane</location>
        <topology evidence="1 9">Multi-pass membrane protein</topology>
    </subcellularLocation>
</comment>
<dbReference type="AlphaFoldDB" id="A0A913WQ11"/>
<dbReference type="InterPro" id="IPR004686">
    <property type="entry name" value="Mtc"/>
</dbReference>
<dbReference type="GO" id="GO:0005743">
    <property type="term" value="C:mitochondrial inner membrane"/>
    <property type="evidence" value="ECO:0007669"/>
    <property type="project" value="TreeGrafter"/>
</dbReference>
<feature type="transmembrane region" description="Helical" evidence="9">
    <location>
        <begin position="263"/>
        <end position="283"/>
    </location>
</feature>
<evidence type="ECO:0000256" key="5">
    <source>
        <dbReference type="ARBA" id="ARBA00022970"/>
    </source>
</evidence>
<keyword evidence="11" id="KW-1185">Reference proteome</keyword>
<keyword evidence="8 9" id="KW-0472">Membrane</keyword>
<evidence type="ECO:0000256" key="8">
    <source>
        <dbReference type="ARBA" id="ARBA00023136"/>
    </source>
</evidence>
<dbReference type="OMA" id="LEKYAFM"/>
<dbReference type="GO" id="GO:0140300">
    <property type="term" value="P:serine import into mitochondrion"/>
    <property type="evidence" value="ECO:0007669"/>
    <property type="project" value="TreeGrafter"/>
</dbReference>
<dbReference type="OrthoDB" id="6608471at2759"/>
<organism evidence="10 11">
    <name type="scientific">Exaiptasia diaphana</name>
    <name type="common">Tropical sea anemone</name>
    <name type="synonym">Aiptasia pulchella</name>
    <dbReference type="NCBI Taxonomy" id="2652724"/>
    <lineage>
        <taxon>Eukaryota</taxon>
        <taxon>Metazoa</taxon>
        <taxon>Cnidaria</taxon>
        <taxon>Anthozoa</taxon>
        <taxon>Hexacorallia</taxon>
        <taxon>Actiniaria</taxon>
        <taxon>Aiptasiidae</taxon>
        <taxon>Exaiptasia</taxon>
    </lineage>
</organism>
<feature type="transmembrane region" description="Helical" evidence="9">
    <location>
        <begin position="145"/>
        <end position="165"/>
    </location>
</feature>
<dbReference type="RefSeq" id="XP_020892352.1">
    <property type="nucleotide sequence ID" value="XM_021036693.2"/>
</dbReference>
<dbReference type="PANTHER" id="PTHR11153">
    <property type="entry name" value="SIDEROFLEXIN"/>
    <property type="match status" value="1"/>
</dbReference>
<evidence type="ECO:0000256" key="3">
    <source>
        <dbReference type="ARBA" id="ARBA00022448"/>
    </source>
</evidence>
<keyword evidence="4 9" id="KW-0812">Transmembrane</keyword>
<name>A0A913WQ11_EXADI</name>
<comment type="caution">
    <text evidence="9">Lacks conserved residue(s) required for the propagation of feature annotation.</text>
</comment>
<keyword evidence="6 9" id="KW-1133">Transmembrane helix</keyword>
<keyword evidence="7 9" id="KW-0496">Mitochondrion</keyword>
<dbReference type="PANTHER" id="PTHR11153:SF14">
    <property type="entry name" value="SIDEROFLEXIN-2"/>
    <property type="match status" value="1"/>
</dbReference>
<evidence type="ECO:0000256" key="2">
    <source>
        <dbReference type="ARBA" id="ARBA00005974"/>
    </source>
</evidence>
<dbReference type="NCBIfam" id="TIGR00798">
    <property type="entry name" value="mtc"/>
    <property type="match status" value="1"/>
</dbReference>
<protein>
    <recommendedName>
        <fullName evidence="9">Sidoreflexin</fullName>
    </recommendedName>
</protein>
<sequence length="319" mass="35727">MDERINIEAPRWDQSTFSGRFYHFFAITNWVKSFKTNHQLDEAKRIVEDYKQGKDGHGLSIDELWDAKHLVDSAFHPDTGERMNLIGRMTFQVPGGMAITGAMLQWYRTVPAVIFWQWINQSFNALVNYTNRNAKSEVTGKQIGVAYVSATTSAVAVAVGLNSLIKTAPPIIARYVPFTAVAAANCVNIPLMRQRELLHGIIVYDQQGNAIGPSKYAAKKGIAQVVFSRITMAAPGMLILPIIMEKLEKYAFMQRIRFLHGPIQMLLCGVSLTFMVPAACSIFPQKCSIKVEHLEQELQDKIKKMGGPAIDKVYFNKGL</sequence>
<feature type="transmembrane region" description="Helical" evidence="9">
    <location>
        <begin position="222"/>
        <end position="243"/>
    </location>
</feature>
<evidence type="ECO:0000256" key="7">
    <source>
        <dbReference type="ARBA" id="ARBA00023128"/>
    </source>
</evidence>
<evidence type="ECO:0000256" key="9">
    <source>
        <dbReference type="RuleBase" id="RU362000"/>
    </source>
</evidence>
<keyword evidence="5" id="KW-0029">Amino-acid transport</keyword>
<evidence type="ECO:0000256" key="1">
    <source>
        <dbReference type="ARBA" id="ARBA00004225"/>
    </source>
</evidence>
<dbReference type="Proteomes" id="UP000887567">
    <property type="component" value="Unplaced"/>
</dbReference>
<reference evidence="10" key="1">
    <citation type="submission" date="2022-11" db="UniProtKB">
        <authorList>
            <consortium name="EnsemblMetazoa"/>
        </authorList>
    </citation>
    <scope>IDENTIFICATION</scope>
</reference>
<evidence type="ECO:0000313" key="10">
    <source>
        <dbReference type="EnsemblMetazoa" id="XP_020892352.1"/>
    </source>
</evidence>
<proteinExistence type="inferred from homology"/>
<dbReference type="GO" id="GO:0015075">
    <property type="term" value="F:monoatomic ion transmembrane transporter activity"/>
    <property type="evidence" value="ECO:0007669"/>
    <property type="project" value="InterPro"/>
</dbReference>
<dbReference type="GeneID" id="110231658"/>
<accession>A0A913WQ11</accession>
<comment type="similarity">
    <text evidence="2 9">Belongs to the sideroflexin family.</text>
</comment>